<dbReference type="InterPro" id="IPR017896">
    <property type="entry name" value="4Fe4S_Fe-S-bd"/>
</dbReference>
<feature type="transmembrane region" description="Helical" evidence="1">
    <location>
        <begin position="275"/>
        <end position="295"/>
    </location>
</feature>
<feature type="domain" description="Flavodoxin-like" evidence="2">
    <location>
        <begin position="22"/>
        <end position="167"/>
    </location>
</feature>
<evidence type="ECO:0000313" key="4">
    <source>
        <dbReference type="EMBL" id="MPM63950.1"/>
    </source>
</evidence>
<feature type="domain" description="4Fe-4S ferredoxin-type" evidence="3">
    <location>
        <begin position="217"/>
        <end position="246"/>
    </location>
</feature>
<dbReference type="PROSITE" id="PS50902">
    <property type="entry name" value="FLAVODOXIN_LIKE"/>
    <property type="match status" value="1"/>
</dbReference>
<comment type="caution">
    <text evidence="4">The sequence shown here is derived from an EMBL/GenBank/DDBJ whole genome shotgun (WGS) entry which is preliminary data.</text>
</comment>
<keyword evidence="1" id="KW-0472">Membrane</keyword>
<name>A0A645BES1_9ZZZZ</name>
<dbReference type="SUPFAM" id="SSF54862">
    <property type="entry name" value="4Fe-4S ferredoxins"/>
    <property type="match status" value="1"/>
</dbReference>
<proteinExistence type="predicted"/>
<organism evidence="4">
    <name type="scientific">bioreactor metagenome</name>
    <dbReference type="NCBI Taxonomy" id="1076179"/>
    <lineage>
        <taxon>unclassified sequences</taxon>
        <taxon>metagenomes</taxon>
        <taxon>ecological metagenomes</taxon>
    </lineage>
</organism>
<keyword evidence="1" id="KW-0812">Transmembrane</keyword>
<evidence type="ECO:0000259" key="2">
    <source>
        <dbReference type="PROSITE" id="PS50902"/>
    </source>
</evidence>
<dbReference type="PROSITE" id="PS51379">
    <property type="entry name" value="4FE4S_FER_2"/>
    <property type="match status" value="2"/>
</dbReference>
<feature type="transmembrane region" description="Helical" evidence="1">
    <location>
        <begin position="301"/>
        <end position="321"/>
    </location>
</feature>
<protein>
    <submittedName>
        <fullName evidence="4">Uncharacterized protein</fullName>
    </submittedName>
</protein>
<accession>A0A645BES1</accession>
<gene>
    <name evidence="4" type="ORF">SDC9_110835</name>
</gene>
<dbReference type="AlphaFoldDB" id="A0A645BES1"/>
<dbReference type="Pfam" id="PF13187">
    <property type="entry name" value="Fer4_9"/>
    <property type="match status" value="1"/>
</dbReference>
<reference evidence="4" key="1">
    <citation type="submission" date="2019-08" db="EMBL/GenBank/DDBJ databases">
        <authorList>
            <person name="Kucharzyk K."/>
            <person name="Murdoch R.W."/>
            <person name="Higgins S."/>
            <person name="Loffler F."/>
        </authorList>
    </citation>
    <scope>NUCLEOTIDE SEQUENCE</scope>
</reference>
<dbReference type="InterPro" id="IPR017900">
    <property type="entry name" value="4Fe4S_Fe_S_CS"/>
</dbReference>
<keyword evidence="1" id="KW-1133">Transmembrane helix</keyword>
<dbReference type="EMBL" id="VSSQ01019694">
    <property type="protein sequence ID" value="MPM63950.1"/>
    <property type="molecule type" value="Genomic_DNA"/>
</dbReference>
<dbReference type="Gene3D" id="3.30.70.20">
    <property type="match status" value="1"/>
</dbReference>
<feature type="domain" description="4Fe-4S ferredoxin-type" evidence="3">
    <location>
        <begin position="247"/>
        <end position="274"/>
    </location>
</feature>
<evidence type="ECO:0000259" key="3">
    <source>
        <dbReference type="PROSITE" id="PS51379"/>
    </source>
</evidence>
<feature type="transmembrane region" description="Helical" evidence="1">
    <location>
        <begin position="116"/>
        <end position="133"/>
    </location>
</feature>
<dbReference type="NCBIfam" id="NF038196">
    <property type="entry name" value="ferrodoxin_EFR1"/>
    <property type="match status" value="1"/>
</dbReference>
<evidence type="ECO:0000256" key="1">
    <source>
        <dbReference type="SAM" id="Phobius"/>
    </source>
</evidence>
<dbReference type="GO" id="GO:0010181">
    <property type="term" value="F:FMN binding"/>
    <property type="evidence" value="ECO:0007669"/>
    <property type="project" value="InterPro"/>
</dbReference>
<dbReference type="InterPro" id="IPR029039">
    <property type="entry name" value="Flavoprotein-like_sf"/>
</dbReference>
<dbReference type="Gene3D" id="3.40.50.360">
    <property type="match status" value="1"/>
</dbReference>
<dbReference type="PROSITE" id="PS00198">
    <property type="entry name" value="4FE4S_FER_1"/>
    <property type="match status" value="2"/>
</dbReference>
<dbReference type="InterPro" id="IPR008254">
    <property type="entry name" value="Flavodoxin/NO_synth"/>
</dbReference>
<dbReference type="InterPro" id="IPR047964">
    <property type="entry name" value="EFR1-like"/>
</dbReference>
<dbReference type="SUPFAM" id="SSF52218">
    <property type="entry name" value="Flavoproteins"/>
    <property type="match status" value="1"/>
</dbReference>
<sequence>MCNLVYFCRYTIYVDMDAIRDLTIFYFSGTGNSKKIAVWFSEFAVKKGISCEMVNISNVNRGSLSKIHPDSLIVIISPIHGFNFPKITLDFIRTFPEGNNRVVLMNTRGSVKIGKMITPGLTGIAFMLSSLMLRRKGYRIVGQIPFDMPSNWISLHPAIREKRAKFILDKNFFRVGKHFERIYSGKKDFASRKEIIQDILISPVSLAYYLIGRFFLAKSYYASYKCINCNLCIKQCPVKAIKKVDGRPFWIFQCENCMMCMNNCPVDAIETPHGLWFIAVYLTSIVTTYLFYGLLPDFIQYWIVKFLLFNLLLIFYVWILYRIQQLELKNRFIAKIISLTSLTHYRFWGRYKQ</sequence>